<comment type="caution">
    <text evidence="3">The sequence shown here is derived from an EMBL/GenBank/DDBJ whole genome shotgun (WGS) entry which is preliminary data.</text>
</comment>
<feature type="compositionally biased region" description="Low complexity" evidence="1">
    <location>
        <begin position="446"/>
        <end position="461"/>
    </location>
</feature>
<keyword evidence="2" id="KW-0472">Membrane</keyword>
<proteinExistence type="predicted"/>
<evidence type="ECO:0000256" key="1">
    <source>
        <dbReference type="SAM" id="MobiDB-lite"/>
    </source>
</evidence>
<feature type="compositionally biased region" description="Basic and acidic residues" evidence="1">
    <location>
        <begin position="905"/>
        <end position="920"/>
    </location>
</feature>
<feature type="transmembrane region" description="Helical" evidence="2">
    <location>
        <begin position="932"/>
        <end position="954"/>
    </location>
</feature>
<feature type="compositionally biased region" description="Low complexity" evidence="1">
    <location>
        <begin position="115"/>
        <end position="129"/>
    </location>
</feature>
<feature type="compositionally biased region" description="Low complexity" evidence="1">
    <location>
        <begin position="260"/>
        <end position="281"/>
    </location>
</feature>
<feature type="compositionally biased region" description="Gly residues" evidence="1">
    <location>
        <begin position="799"/>
        <end position="818"/>
    </location>
</feature>
<evidence type="ECO:0000256" key="2">
    <source>
        <dbReference type="SAM" id="Phobius"/>
    </source>
</evidence>
<feature type="compositionally biased region" description="Polar residues" evidence="1">
    <location>
        <begin position="86"/>
        <end position="96"/>
    </location>
</feature>
<feature type="region of interest" description="Disordered" evidence="1">
    <location>
        <begin position="1"/>
        <end position="924"/>
    </location>
</feature>
<feature type="compositionally biased region" description="Basic and acidic residues" evidence="1">
    <location>
        <begin position="694"/>
        <end position="733"/>
    </location>
</feature>
<gene>
    <name evidence="3" type="ORF">GCM10023176_16390</name>
</gene>
<organism evidence="3 4">
    <name type="scientific">Micromonospora coerulea</name>
    <dbReference type="NCBI Taxonomy" id="47856"/>
    <lineage>
        <taxon>Bacteria</taxon>
        <taxon>Bacillati</taxon>
        <taxon>Actinomycetota</taxon>
        <taxon>Actinomycetes</taxon>
        <taxon>Micromonosporales</taxon>
        <taxon>Micromonosporaceae</taxon>
        <taxon>Micromonospora</taxon>
    </lineage>
</organism>
<name>A0ABP8SE99_9ACTN</name>
<keyword evidence="4" id="KW-1185">Reference proteome</keyword>
<evidence type="ECO:0000313" key="3">
    <source>
        <dbReference type="EMBL" id="GAA4566374.1"/>
    </source>
</evidence>
<dbReference type="EMBL" id="BAABGU010000006">
    <property type="protein sequence ID" value="GAA4566374.1"/>
    <property type="molecule type" value="Genomic_DNA"/>
</dbReference>
<protein>
    <submittedName>
        <fullName evidence="3">Uncharacterized protein</fullName>
    </submittedName>
</protein>
<accession>A0ABP8SE99</accession>
<keyword evidence="2" id="KW-1133">Transmembrane helix</keyword>
<feature type="compositionally biased region" description="Gly residues" evidence="1">
    <location>
        <begin position="847"/>
        <end position="858"/>
    </location>
</feature>
<feature type="compositionally biased region" description="Low complexity" evidence="1">
    <location>
        <begin position="161"/>
        <end position="182"/>
    </location>
</feature>
<feature type="compositionally biased region" description="Pro residues" evidence="1">
    <location>
        <begin position="762"/>
        <end position="772"/>
    </location>
</feature>
<feature type="compositionally biased region" description="Basic and acidic residues" evidence="1">
    <location>
        <begin position="1"/>
        <end position="10"/>
    </location>
</feature>
<keyword evidence="2" id="KW-0812">Transmembrane</keyword>
<feature type="compositionally biased region" description="Low complexity" evidence="1">
    <location>
        <begin position="618"/>
        <end position="637"/>
    </location>
</feature>
<feature type="compositionally biased region" description="Low complexity" evidence="1">
    <location>
        <begin position="362"/>
        <end position="371"/>
    </location>
</feature>
<feature type="compositionally biased region" description="Pro residues" evidence="1">
    <location>
        <begin position="883"/>
        <end position="892"/>
    </location>
</feature>
<dbReference type="RefSeq" id="WP_346117651.1">
    <property type="nucleotide sequence ID" value="NZ_BAABGU010000006.1"/>
</dbReference>
<sequence>MTSEAPHRPGQEPGEVSPGAGGPAPYGDQPAQQDNGYQNAPDLGWAPPPPAGRPSQPAPAWAGQDDQSPAPAWAQSGGQLPAPSWGTAQAPQQTEPGGTWGGSPQPAWAAPEQPGPAWAAASAPAGNPSHQQGEQSPPAWETPPEQNGPAWTPPARGEQPAWAQGAEQGARGAAQVPAPAGQPHDDPARSGGWNGAPAHQQDGSASSGGWNAAPATQDDRSDGWAVGAAAQQQDDPARSGGWGAPVQDDQPAWGQQGGEPAAPAWASAPPTARAAAQVPAPAGQPNEPWSPPNDPNRSGGWAAGNPDQQDDPASSGGWHTGTRPEEAEPARGWATPQQDDAGRAGNWEAASAGPRDDDPDRSGGWAAGRAASHTEQPQQPWGAPDDQRPAGGWSGAAGVPQQQDRPAAGEPAQPGAWGAAGEPAQPGAWGAATPAPNDRPEAGGWTPAEPAAARATASVPSPDGPPAWDANQDDAPQWARGDRPAVPDAEPWPASEVWGRSGEAESAAPQSNGWEPGRAEESPVYQPAPGPGISPANAVPLPPQEQRVPGASLAAAPPADYVPPAQFAPAAEAHAEPAGRDPQPYDSEQSGAAPGWGAAEAHQEPQSPAGPAVPAPRVSPEAGAVSASASVPLASRVTPPTDQALLPAGSPAPQPRVYGRPSRPEPEEAAEQNGPSDQPEQGGQRFDDQGAQPRFEEQGSRPRFDEQGSQGRFDDHGPQVRFDDHGPQGRFDEPGPQSGFDEQGRPAGPQGFAEALAAPSSPAGPPPFPPGVPSFVDPVANNRPANGVHPHNGERPGDQFGGPGGGHGGPGNQFGGPGEPYAGLGHHAPFGGQPGPGGHGDPFAGQAGPGDPFGGPAGGRASVAVPGQGPGTMHEQGQGGFPPAFPPPPQQAPPAWQQSLGGEPEQGRFDAFKPDAEPKTEAPTPKVRNGRVLAVVLIAAVLILAVPLGLLTLLGKVDGDDKPAGFDPAVGSCVKQSGGGAVAADCGEQGAFTVVSKVDAQDKCADPAQPHVVLPGEGANRVLCLKPAAK</sequence>
<feature type="compositionally biased region" description="Low complexity" evidence="1">
    <location>
        <begin position="554"/>
        <end position="572"/>
    </location>
</feature>
<evidence type="ECO:0000313" key="4">
    <source>
        <dbReference type="Proteomes" id="UP001500307"/>
    </source>
</evidence>
<dbReference type="Proteomes" id="UP001500307">
    <property type="component" value="Unassembled WGS sequence"/>
</dbReference>
<reference evidence="4" key="1">
    <citation type="journal article" date="2019" name="Int. J. Syst. Evol. Microbiol.">
        <title>The Global Catalogue of Microorganisms (GCM) 10K type strain sequencing project: providing services to taxonomists for standard genome sequencing and annotation.</title>
        <authorList>
            <consortium name="The Broad Institute Genomics Platform"/>
            <consortium name="The Broad Institute Genome Sequencing Center for Infectious Disease"/>
            <person name="Wu L."/>
            <person name="Ma J."/>
        </authorList>
    </citation>
    <scope>NUCLEOTIDE SEQUENCE [LARGE SCALE GENOMIC DNA]</scope>
    <source>
        <strain evidence="4">JCM 3175</strain>
    </source>
</reference>